<comment type="caution">
    <text evidence="2">The sequence shown here is derived from an EMBL/GenBank/DDBJ whole genome shotgun (WGS) entry which is preliminary data.</text>
</comment>
<sequence length="101" mass="11908">MKQEREIKNGKVEKEVYLKYFGVSYLGIKRGQLWSPTMDCGSLYCPSPFLSSLIIIIIIIYNYTIVLYIYIYIILVFIVNIFDYNCVFTVSFLIKEKIYSC</sequence>
<accession>A0ABR3B1B3</accession>
<evidence type="ECO:0000313" key="3">
    <source>
        <dbReference type="Proteomes" id="UP001448207"/>
    </source>
</evidence>
<proteinExistence type="predicted"/>
<dbReference type="EMBL" id="JBCLYO010000007">
    <property type="protein sequence ID" value="KAL0087347.1"/>
    <property type="molecule type" value="Genomic_DNA"/>
</dbReference>
<feature type="transmembrane region" description="Helical" evidence="1">
    <location>
        <begin position="43"/>
        <end position="63"/>
    </location>
</feature>
<name>A0ABR3B1B3_PHYBL</name>
<keyword evidence="1" id="KW-0812">Transmembrane</keyword>
<evidence type="ECO:0000313" key="2">
    <source>
        <dbReference type="EMBL" id="KAL0087347.1"/>
    </source>
</evidence>
<dbReference type="Proteomes" id="UP001448207">
    <property type="component" value="Unassembled WGS sequence"/>
</dbReference>
<protein>
    <submittedName>
        <fullName evidence="2">Uncharacterized protein</fullName>
    </submittedName>
</protein>
<evidence type="ECO:0000256" key="1">
    <source>
        <dbReference type="SAM" id="Phobius"/>
    </source>
</evidence>
<feature type="transmembrane region" description="Helical" evidence="1">
    <location>
        <begin position="69"/>
        <end position="94"/>
    </location>
</feature>
<gene>
    <name evidence="2" type="ORF">J3Q64DRAFT_1477080</name>
</gene>
<keyword evidence="3" id="KW-1185">Reference proteome</keyword>
<keyword evidence="1" id="KW-0472">Membrane</keyword>
<keyword evidence="1" id="KW-1133">Transmembrane helix</keyword>
<reference evidence="2 3" key="1">
    <citation type="submission" date="2024-04" db="EMBL/GenBank/DDBJ databases">
        <title>Symmetric and asymmetric DNA N6-adenine methylation regulates different biological responses in Mucorales.</title>
        <authorList>
            <consortium name="Lawrence Berkeley National Laboratory"/>
            <person name="Lax C."/>
            <person name="Mondo S.J."/>
            <person name="Osorio-Concepcion M."/>
            <person name="Muszewska A."/>
            <person name="Corrochano-Luque M."/>
            <person name="Gutierrez G."/>
            <person name="Riley R."/>
            <person name="Lipzen A."/>
            <person name="Guo J."/>
            <person name="Hundley H."/>
            <person name="Amirebrahimi M."/>
            <person name="Ng V."/>
            <person name="Lorenzo-Gutierrez D."/>
            <person name="Binder U."/>
            <person name="Yang J."/>
            <person name="Song Y."/>
            <person name="Canovas D."/>
            <person name="Navarro E."/>
            <person name="Freitag M."/>
            <person name="Gabaldon T."/>
            <person name="Grigoriev I.V."/>
            <person name="Corrochano L.M."/>
            <person name="Nicolas F.E."/>
            <person name="Garre V."/>
        </authorList>
    </citation>
    <scope>NUCLEOTIDE SEQUENCE [LARGE SCALE GENOMIC DNA]</scope>
    <source>
        <strain evidence="2 3">L51</strain>
    </source>
</reference>
<organism evidence="2 3">
    <name type="scientific">Phycomyces blakesleeanus</name>
    <dbReference type="NCBI Taxonomy" id="4837"/>
    <lineage>
        <taxon>Eukaryota</taxon>
        <taxon>Fungi</taxon>
        <taxon>Fungi incertae sedis</taxon>
        <taxon>Mucoromycota</taxon>
        <taxon>Mucoromycotina</taxon>
        <taxon>Mucoromycetes</taxon>
        <taxon>Mucorales</taxon>
        <taxon>Phycomycetaceae</taxon>
        <taxon>Phycomyces</taxon>
    </lineage>
</organism>